<feature type="binding site" evidence="12">
    <location>
        <position position="288"/>
    </location>
    <ligand>
        <name>ATP</name>
        <dbReference type="ChEBI" id="CHEBI:30616"/>
    </ligand>
</feature>
<dbReference type="GO" id="GO:0008270">
    <property type="term" value="F:zinc ion binding"/>
    <property type="evidence" value="ECO:0007669"/>
    <property type="project" value="UniProtKB-UniRule"/>
</dbReference>
<evidence type="ECO:0000256" key="11">
    <source>
        <dbReference type="ARBA" id="ARBA00023146"/>
    </source>
</evidence>
<evidence type="ECO:0000256" key="9">
    <source>
        <dbReference type="ARBA" id="ARBA00022840"/>
    </source>
</evidence>
<evidence type="ECO:0000313" key="17">
    <source>
        <dbReference type="Proteomes" id="UP000229816"/>
    </source>
</evidence>
<keyword evidence="5 12" id="KW-0436">Ligase</keyword>
<evidence type="ECO:0000256" key="6">
    <source>
        <dbReference type="ARBA" id="ARBA00022723"/>
    </source>
</evidence>
<comment type="similarity">
    <text evidence="2 12">Belongs to the class-I aminoacyl-tRNA synthetase family.</text>
</comment>
<dbReference type="GO" id="GO:0004817">
    <property type="term" value="F:cysteine-tRNA ligase activity"/>
    <property type="evidence" value="ECO:0007669"/>
    <property type="project" value="UniProtKB-UniRule"/>
</dbReference>
<feature type="short sequence motif" description="'KMSKS' region" evidence="12">
    <location>
        <begin position="285"/>
        <end position="289"/>
    </location>
</feature>
<keyword evidence="11 12" id="KW-0030">Aminoacyl-tRNA synthetase</keyword>
<dbReference type="GO" id="GO:0006423">
    <property type="term" value="P:cysteinyl-tRNA aminoacylation"/>
    <property type="evidence" value="ECO:0007669"/>
    <property type="project" value="UniProtKB-UniRule"/>
</dbReference>
<dbReference type="SUPFAM" id="SSF47323">
    <property type="entry name" value="Anticodon-binding domain of a subclass of class I aminoacyl-tRNA synthetases"/>
    <property type="match status" value="1"/>
</dbReference>
<dbReference type="EMBL" id="PFSF01000014">
    <property type="protein sequence ID" value="PJC28350.1"/>
    <property type="molecule type" value="Genomic_DNA"/>
</dbReference>
<dbReference type="Proteomes" id="UP000229816">
    <property type="component" value="Unassembled WGS sequence"/>
</dbReference>
<dbReference type="Pfam" id="PF01406">
    <property type="entry name" value="tRNA-synt_1e"/>
    <property type="match status" value="1"/>
</dbReference>
<evidence type="ECO:0000256" key="3">
    <source>
        <dbReference type="ARBA" id="ARBA00011245"/>
    </source>
</evidence>
<dbReference type="GO" id="GO:0005829">
    <property type="term" value="C:cytosol"/>
    <property type="evidence" value="ECO:0007669"/>
    <property type="project" value="TreeGrafter"/>
</dbReference>
<evidence type="ECO:0000256" key="5">
    <source>
        <dbReference type="ARBA" id="ARBA00022598"/>
    </source>
</evidence>
<feature type="binding site" evidence="12">
    <location>
        <position position="253"/>
    </location>
    <ligand>
        <name>Zn(2+)</name>
        <dbReference type="ChEBI" id="CHEBI:29105"/>
    </ligand>
</feature>
<sequence>MIKLYNTLTRKIEEFKPLRQAQGKLPGEVGIYDCGPTVYWYAHIGNMWRYIISDLLRRTLEYNGLKVKQVMNITDVGHLTEDDLAADTGEDKMEMAAKKEKKTPQQIAEFYTQAFFEDAERLNILRPHIIPKATEHITSMIRIIEVLEKRGYAYWAGDKYFVYDISKFKNYGRLSGKNLEELKAGARLESVPGKKNPFDFALWIKDSKHLMRWDSPWGVGYPGWHIECSAMSMKYLGPTLDIHTGGEDNIFPHHENEIAQSEAATGKKFVRFWVHIRHNLVDGVKMSKSKGNFYILQDLIDKGYDPLAFRYLCLTTHYRKNLNFSWESLKGAQVAYDKLAEMVKGWKQGRGRKTISSDDPQKIQKFRQKFQDRLSDDLNTPEALAVVWQMAKSDIPDPDKLDLILDFDQVLGLRLVAQAKMAIKIPKEIKELVEKREELRKKEKWDEADKIRQQIEKLGWKIEDASKGPKLKPKRQKYCL</sequence>
<dbReference type="InterPro" id="IPR009080">
    <property type="entry name" value="tRNAsynth_Ia_anticodon-bd"/>
</dbReference>
<dbReference type="InterPro" id="IPR056411">
    <property type="entry name" value="CysS_C"/>
</dbReference>
<feature type="binding site" evidence="12">
    <location>
        <position position="228"/>
    </location>
    <ligand>
        <name>Zn(2+)</name>
        <dbReference type="ChEBI" id="CHEBI:29105"/>
    </ligand>
</feature>
<evidence type="ECO:0000256" key="1">
    <source>
        <dbReference type="ARBA" id="ARBA00004496"/>
    </source>
</evidence>
<comment type="subcellular location">
    <subcellularLocation>
        <location evidence="1 12">Cytoplasm</location>
    </subcellularLocation>
</comment>
<dbReference type="HAMAP" id="MF_00041">
    <property type="entry name" value="Cys_tRNA_synth"/>
    <property type="match status" value="1"/>
</dbReference>
<dbReference type="Pfam" id="PF09190">
    <property type="entry name" value="DALR_2"/>
    <property type="match status" value="1"/>
</dbReference>
<dbReference type="SUPFAM" id="SSF52374">
    <property type="entry name" value="Nucleotidylyl transferase"/>
    <property type="match status" value="1"/>
</dbReference>
<dbReference type="PRINTS" id="PR00983">
    <property type="entry name" value="TRNASYNTHCYS"/>
</dbReference>
<evidence type="ECO:0000256" key="8">
    <source>
        <dbReference type="ARBA" id="ARBA00022833"/>
    </source>
</evidence>
<keyword evidence="9 12" id="KW-0067">ATP-binding</keyword>
<evidence type="ECO:0000313" key="16">
    <source>
        <dbReference type="EMBL" id="PJC28350.1"/>
    </source>
</evidence>
<dbReference type="Gene3D" id="3.40.50.620">
    <property type="entry name" value="HUPs"/>
    <property type="match status" value="1"/>
</dbReference>
<dbReference type="InterPro" id="IPR015273">
    <property type="entry name" value="Cys-tRNA-synt_Ia_DALR"/>
</dbReference>
<name>A0A2M8ETB4_9BACT</name>
<keyword evidence="4 12" id="KW-0963">Cytoplasm</keyword>
<comment type="caution">
    <text evidence="16">The sequence shown here is derived from an EMBL/GenBank/DDBJ whole genome shotgun (WGS) entry which is preliminary data.</text>
</comment>
<dbReference type="GO" id="GO:0005524">
    <property type="term" value="F:ATP binding"/>
    <property type="evidence" value="ECO:0007669"/>
    <property type="project" value="UniProtKB-UniRule"/>
</dbReference>
<keyword evidence="8 12" id="KW-0862">Zinc</keyword>
<dbReference type="InterPro" id="IPR024909">
    <property type="entry name" value="Cys-tRNA/MSH_ligase"/>
</dbReference>
<evidence type="ECO:0000256" key="7">
    <source>
        <dbReference type="ARBA" id="ARBA00022741"/>
    </source>
</evidence>
<gene>
    <name evidence="12" type="primary">cysS</name>
    <name evidence="16" type="ORF">CO054_00565</name>
</gene>
<comment type="cofactor">
    <cofactor evidence="12">
        <name>Zn(2+)</name>
        <dbReference type="ChEBI" id="CHEBI:29105"/>
    </cofactor>
    <text evidence="12">Binds 1 zinc ion per subunit.</text>
</comment>
<evidence type="ECO:0000256" key="4">
    <source>
        <dbReference type="ARBA" id="ARBA00022490"/>
    </source>
</evidence>
<feature type="domain" description="Cysteinyl-tRNA ligase anticodon binding" evidence="15">
    <location>
        <begin position="425"/>
        <end position="466"/>
    </location>
</feature>
<keyword evidence="10 12" id="KW-0648">Protein biosynthesis</keyword>
<feature type="short sequence motif" description="'HIGH' region" evidence="12">
    <location>
        <begin position="36"/>
        <end position="46"/>
    </location>
</feature>
<feature type="domain" description="Cysteinyl-tRNA synthetase class Ia DALR" evidence="14">
    <location>
        <begin position="369"/>
        <end position="392"/>
    </location>
</feature>
<feature type="domain" description="tRNA synthetases class I catalytic" evidence="13">
    <location>
        <begin position="26"/>
        <end position="332"/>
    </location>
</feature>
<organism evidence="16 17">
    <name type="scientific">Candidatus Shapirobacteria bacterium CG_4_9_14_0_2_um_filter_39_11</name>
    <dbReference type="NCBI Taxonomy" id="1974478"/>
    <lineage>
        <taxon>Bacteria</taxon>
        <taxon>Candidatus Shapironibacteriota</taxon>
    </lineage>
</organism>
<evidence type="ECO:0000256" key="12">
    <source>
        <dbReference type="HAMAP-Rule" id="MF_00041"/>
    </source>
</evidence>
<keyword evidence="6 12" id="KW-0479">Metal-binding</keyword>
<dbReference type="NCBIfam" id="TIGR00435">
    <property type="entry name" value="cysS"/>
    <property type="match status" value="1"/>
</dbReference>
<dbReference type="PANTHER" id="PTHR10890:SF3">
    <property type="entry name" value="CYSTEINE--TRNA LIGASE, CYTOPLASMIC"/>
    <property type="match status" value="1"/>
</dbReference>
<accession>A0A2M8ETB4</accession>
<feature type="binding site" evidence="12">
    <location>
        <position position="34"/>
    </location>
    <ligand>
        <name>Zn(2+)</name>
        <dbReference type="ChEBI" id="CHEBI:29105"/>
    </ligand>
</feature>
<dbReference type="Pfam" id="PF23493">
    <property type="entry name" value="CysS_C"/>
    <property type="match status" value="1"/>
</dbReference>
<dbReference type="AlphaFoldDB" id="A0A2M8ETB4"/>
<proteinExistence type="inferred from homology"/>
<dbReference type="InterPro" id="IPR032678">
    <property type="entry name" value="tRNA-synt_1_cat_dom"/>
</dbReference>
<evidence type="ECO:0000256" key="10">
    <source>
        <dbReference type="ARBA" id="ARBA00022917"/>
    </source>
</evidence>
<evidence type="ECO:0000259" key="14">
    <source>
        <dbReference type="Pfam" id="PF09190"/>
    </source>
</evidence>
<evidence type="ECO:0000259" key="15">
    <source>
        <dbReference type="Pfam" id="PF23493"/>
    </source>
</evidence>
<evidence type="ECO:0000256" key="2">
    <source>
        <dbReference type="ARBA" id="ARBA00005594"/>
    </source>
</evidence>
<reference evidence="17" key="1">
    <citation type="submission" date="2017-09" db="EMBL/GenBank/DDBJ databases">
        <title>Depth-based differentiation of microbial function through sediment-hosted aquifers and enrichment of novel symbionts in the deep terrestrial subsurface.</title>
        <authorList>
            <person name="Probst A.J."/>
            <person name="Ladd B."/>
            <person name="Jarett J.K."/>
            <person name="Geller-Mcgrath D.E."/>
            <person name="Sieber C.M.K."/>
            <person name="Emerson J.B."/>
            <person name="Anantharaman K."/>
            <person name="Thomas B.C."/>
            <person name="Malmstrom R."/>
            <person name="Stieglmeier M."/>
            <person name="Klingl A."/>
            <person name="Woyke T."/>
            <person name="Ryan C.M."/>
            <person name="Banfield J.F."/>
        </authorList>
    </citation>
    <scope>NUCLEOTIDE SEQUENCE [LARGE SCALE GENOMIC DNA]</scope>
</reference>
<dbReference type="CDD" id="cd00672">
    <property type="entry name" value="CysRS_core"/>
    <property type="match status" value="1"/>
</dbReference>
<dbReference type="InterPro" id="IPR014729">
    <property type="entry name" value="Rossmann-like_a/b/a_fold"/>
</dbReference>
<comment type="catalytic activity">
    <reaction evidence="12">
        <text>tRNA(Cys) + L-cysteine + ATP = L-cysteinyl-tRNA(Cys) + AMP + diphosphate</text>
        <dbReference type="Rhea" id="RHEA:17773"/>
        <dbReference type="Rhea" id="RHEA-COMP:9661"/>
        <dbReference type="Rhea" id="RHEA-COMP:9679"/>
        <dbReference type="ChEBI" id="CHEBI:30616"/>
        <dbReference type="ChEBI" id="CHEBI:33019"/>
        <dbReference type="ChEBI" id="CHEBI:35235"/>
        <dbReference type="ChEBI" id="CHEBI:78442"/>
        <dbReference type="ChEBI" id="CHEBI:78517"/>
        <dbReference type="ChEBI" id="CHEBI:456215"/>
        <dbReference type="EC" id="6.1.1.16"/>
    </reaction>
</comment>
<dbReference type="Gene3D" id="1.20.120.1910">
    <property type="entry name" value="Cysteine-tRNA ligase, C-terminal anti-codon recognition domain"/>
    <property type="match status" value="1"/>
</dbReference>
<dbReference type="InterPro" id="IPR015803">
    <property type="entry name" value="Cys-tRNA-ligase"/>
</dbReference>
<evidence type="ECO:0000259" key="13">
    <source>
        <dbReference type="Pfam" id="PF01406"/>
    </source>
</evidence>
<comment type="subunit">
    <text evidence="3 12">Monomer.</text>
</comment>
<dbReference type="PANTHER" id="PTHR10890">
    <property type="entry name" value="CYSTEINYL-TRNA SYNTHETASE"/>
    <property type="match status" value="1"/>
</dbReference>
<keyword evidence="7 12" id="KW-0547">Nucleotide-binding</keyword>
<dbReference type="EC" id="6.1.1.16" evidence="12"/>
<protein>
    <recommendedName>
        <fullName evidence="12">Cysteine--tRNA ligase</fullName>
        <ecNumber evidence="12">6.1.1.16</ecNumber>
    </recommendedName>
    <alternativeName>
        <fullName evidence="12">Cysteinyl-tRNA synthetase</fullName>
        <shortName evidence="12">CysRS</shortName>
    </alternativeName>
</protein>
<feature type="binding site" evidence="12">
    <location>
        <position position="257"/>
    </location>
    <ligand>
        <name>Zn(2+)</name>
        <dbReference type="ChEBI" id="CHEBI:29105"/>
    </ligand>
</feature>